<dbReference type="InterPro" id="IPR010730">
    <property type="entry name" value="HET"/>
</dbReference>
<dbReference type="Proteomes" id="UP000235672">
    <property type="component" value="Unassembled WGS sequence"/>
</dbReference>
<dbReference type="Pfam" id="PF06985">
    <property type="entry name" value="HET"/>
    <property type="match status" value="1"/>
</dbReference>
<reference evidence="2 3" key="1">
    <citation type="submission" date="2016-05" db="EMBL/GenBank/DDBJ databases">
        <title>A degradative enzymes factory behind the ericoid mycorrhizal symbiosis.</title>
        <authorList>
            <consortium name="DOE Joint Genome Institute"/>
            <person name="Martino E."/>
            <person name="Morin E."/>
            <person name="Grelet G."/>
            <person name="Kuo A."/>
            <person name="Kohler A."/>
            <person name="Daghino S."/>
            <person name="Barry K."/>
            <person name="Choi C."/>
            <person name="Cichocki N."/>
            <person name="Clum A."/>
            <person name="Copeland A."/>
            <person name="Hainaut M."/>
            <person name="Haridas S."/>
            <person name="Labutti K."/>
            <person name="Lindquist E."/>
            <person name="Lipzen A."/>
            <person name="Khouja H.-R."/>
            <person name="Murat C."/>
            <person name="Ohm R."/>
            <person name="Olson A."/>
            <person name="Spatafora J."/>
            <person name="Veneault-Fourrey C."/>
            <person name="Henrissat B."/>
            <person name="Grigoriev I."/>
            <person name="Martin F."/>
            <person name="Perotto S."/>
        </authorList>
    </citation>
    <scope>NUCLEOTIDE SEQUENCE [LARGE SCALE GENOMIC DNA]</scope>
    <source>
        <strain evidence="2 3">UAMH 7357</strain>
    </source>
</reference>
<dbReference type="PANTHER" id="PTHR33112">
    <property type="entry name" value="DOMAIN PROTEIN, PUTATIVE-RELATED"/>
    <property type="match status" value="1"/>
</dbReference>
<evidence type="ECO:0000313" key="2">
    <source>
        <dbReference type="EMBL" id="PMD18219.1"/>
    </source>
</evidence>
<dbReference type="PANTHER" id="PTHR33112:SF13">
    <property type="entry name" value="HETEROKARYON INCOMPATIBILITY DOMAIN-CONTAINING PROTEIN"/>
    <property type="match status" value="1"/>
</dbReference>
<feature type="domain" description="Heterokaryon incompatibility" evidence="1">
    <location>
        <begin position="1"/>
        <end position="148"/>
    </location>
</feature>
<accession>A0A2J6PW36</accession>
<sequence>WLALSHRWPRGPGQILTLLEENLQSFRAGIPLESLPATFQDAVKLTRFLGLRYLWIDSLCIIQNSVSDWECESANMPSIYQSAYVTVAAASTEDSRGGIFVQRAWTQKSMACSLLLKSGTLILDLPLSLGVEDEETNYLDRRAWCFQESRLSRRLLTFDRLQMSYTCLKHGLLESRIVPEAAAREERNSFLSRLYSASSLFQTEDNKTKALTSTWYQAVTDCTSRSLTFPQDKLVAITGMARIVGGFLNCSYHAGLWEKNLPQALLWSPYEEETFPHPQHKSTRPAEYRAPSWSWASVESPI</sequence>
<dbReference type="STRING" id="1745343.A0A2J6PW36"/>
<feature type="non-terminal residue" evidence="2">
    <location>
        <position position="1"/>
    </location>
</feature>
<keyword evidence="3" id="KW-1185">Reference proteome</keyword>
<dbReference type="OrthoDB" id="5362512at2759"/>
<organism evidence="2 3">
    <name type="scientific">Hyaloscypha hepaticicola</name>
    <dbReference type="NCBI Taxonomy" id="2082293"/>
    <lineage>
        <taxon>Eukaryota</taxon>
        <taxon>Fungi</taxon>
        <taxon>Dikarya</taxon>
        <taxon>Ascomycota</taxon>
        <taxon>Pezizomycotina</taxon>
        <taxon>Leotiomycetes</taxon>
        <taxon>Helotiales</taxon>
        <taxon>Hyaloscyphaceae</taxon>
        <taxon>Hyaloscypha</taxon>
    </lineage>
</organism>
<evidence type="ECO:0000313" key="3">
    <source>
        <dbReference type="Proteomes" id="UP000235672"/>
    </source>
</evidence>
<feature type="non-terminal residue" evidence="2">
    <location>
        <position position="302"/>
    </location>
</feature>
<protein>
    <submittedName>
        <fullName evidence="2">HET-domain-containing protein</fullName>
    </submittedName>
</protein>
<name>A0A2J6PW36_9HELO</name>
<dbReference type="EMBL" id="KZ613495">
    <property type="protein sequence ID" value="PMD18219.1"/>
    <property type="molecule type" value="Genomic_DNA"/>
</dbReference>
<gene>
    <name evidence="2" type="ORF">NA56DRAFT_543251</name>
</gene>
<proteinExistence type="predicted"/>
<evidence type="ECO:0000259" key="1">
    <source>
        <dbReference type="Pfam" id="PF06985"/>
    </source>
</evidence>
<dbReference type="AlphaFoldDB" id="A0A2J6PW36"/>